<dbReference type="AlphaFoldDB" id="A0A3E3K6N7"/>
<dbReference type="EMBL" id="QVLX01000001">
    <property type="protein sequence ID" value="RGE90252.1"/>
    <property type="molecule type" value="Genomic_DNA"/>
</dbReference>
<organism evidence="1 2">
    <name type="scientific">Sellimonas intestinalis</name>
    <dbReference type="NCBI Taxonomy" id="1653434"/>
    <lineage>
        <taxon>Bacteria</taxon>
        <taxon>Bacillati</taxon>
        <taxon>Bacillota</taxon>
        <taxon>Clostridia</taxon>
        <taxon>Lachnospirales</taxon>
        <taxon>Lachnospiraceae</taxon>
        <taxon>Sellimonas</taxon>
    </lineage>
</organism>
<dbReference type="Proteomes" id="UP000261080">
    <property type="component" value="Unassembled WGS sequence"/>
</dbReference>
<protein>
    <recommendedName>
        <fullName evidence="3">Type 4 fimbrial biogenesis protein PilX N-terminal domain-containing protein</fullName>
    </recommendedName>
</protein>
<evidence type="ECO:0000313" key="2">
    <source>
        <dbReference type="Proteomes" id="UP000261080"/>
    </source>
</evidence>
<gene>
    <name evidence="1" type="ORF">DW016_03145</name>
</gene>
<evidence type="ECO:0008006" key="3">
    <source>
        <dbReference type="Google" id="ProtNLM"/>
    </source>
</evidence>
<keyword evidence="2" id="KW-1185">Reference proteome</keyword>
<proteinExistence type="predicted"/>
<sequence>MQPRRKSFLSTGITSIVLIFVLLCLLTFAVLSVVSARADYKLSEKNTTRTTEYYEAENTANDILLKISTVLSTHAGSSAYLDDVRTDLDGTDGISFSSASQLQYYVTINENQRLFVSLLLTNASSDTSSDTAGLYQIKAWKVENTHEWNNDTPVPVLGSDEMNELLSEE</sequence>
<accession>A0A3E3K6N7</accession>
<comment type="caution">
    <text evidence="1">The sequence shown here is derived from an EMBL/GenBank/DDBJ whole genome shotgun (WGS) entry which is preliminary data.</text>
</comment>
<dbReference type="OrthoDB" id="2047533at2"/>
<dbReference type="RefSeq" id="WP_053770018.1">
    <property type="nucleotide sequence ID" value="NZ_BAABYU010000001.1"/>
</dbReference>
<name>A0A3E3K6N7_9FIRM</name>
<dbReference type="GeneID" id="97192424"/>
<reference evidence="1 2" key="1">
    <citation type="submission" date="2018-08" db="EMBL/GenBank/DDBJ databases">
        <title>A genome reference for cultivated species of the human gut microbiota.</title>
        <authorList>
            <person name="Zou Y."/>
            <person name="Xue W."/>
            <person name="Luo G."/>
        </authorList>
    </citation>
    <scope>NUCLEOTIDE SEQUENCE [LARGE SCALE GENOMIC DNA]</scope>
    <source>
        <strain evidence="1 2">AF37-2AT</strain>
    </source>
</reference>
<evidence type="ECO:0000313" key="1">
    <source>
        <dbReference type="EMBL" id="RGE90252.1"/>
    </source>
</evidence>